<gene>
    <name evidence="1" type="ORF">F3Y22_tig00110450pilonHSYRG00075</name>
</gene>
<dbReference type="Proteomes" id="UP000436088">
    <property type="component" value="Unassembled WGS sequence"/>
</dbReference>
<keyword evidence="2" id="KW-1185">Reference proteome</keyword>
<sequence>MLGCFTHPIDFLVETPHFPVFLSSHLLNLIKVQESTILLHLFFPATKMDHVPFYHLGFWKELGFVLGHHQKLNPFFGGLRCSYSETFLPKWRTGSVGIPTGGSWDCQAIEVAQIMDQSLDENNSELVLRCIMIADSLISSSPKKLIDSISPELKANFFLASKHHGCIPK</sequence>
<evidence type="ECO:0000313" key="2">
    <source>
        <dbReference type="Proteomes" id="UP000436088"/>
    </source>
</evidence>
<accession>A0A6A3AIM9</accession>
<organism evidence="1 2">
    <name type="scientific">Hibiscus syriacus</name>
    <name type="common">Rose of Sharon</name>
    <dbReference type="NCBI Taxonomy" id="106335"/>
    <lineage>
        <taxon>Eukaryota</taxon>
        <taxon>Viridiplantae</taxon>
        <taxon>Streptophyta</taxon>
        <taxon>Embryophyta</taxon>
        <taxon>Tracheophyta</taxon>
        <taxon>Spermatophyta</taxon>
        <taxon>Magnoliopsida</taxon>
        <taxon>eudicotyledons</taxon>
        <taxon>Gunneridae</taxon>
        <taxon>Pentapetalae</taxon>
        <taxon>rosids</taxon>
        <taxon>malvids</taxon>
        <taxon>Malvales</taxon>
        <taxon>Malvaceae</taxon>
        <taxon>Malvoideae</taxon>
        <taxon>Hibiscus</taxon>
    </lineage>
</organism>
<dbReference type="AlphaFoldDB" id="A0A6A3AIM9"/>
<name>A0A6A3AIM9_HIBSY</name>
<reference evidence="1" key="1">
    <citation type="submission" date="2019-09" db="EMBL/GenBank/DDBJ databases">
        <title>Draft genome information of white flower Hibiscus syriacus.</title>
        <authorList>
            <person name="Kim Y.-M."/>
        </authorList>
    </citation>
    <scope>NUCLEOTIDE SEQUENCE [LARGE SCALE GENOMIC DNA]</scope>
    <source>
        <strain evidence="1">YM2019G1</strain>
    </source>
</reference>
<dbReference type="EMBL" id="VEPZ02000992">
    <property type="protein sequence ID" value="KAE8704450.1"/>
    <property type="molecule type" value="Genomic_DNA"/>
</dbReference>
<protein>
    <submittedName>
        <fullName evidence="1">Uncharacterized protein</fullName>
    </submittedName>
</protein>
<proteinExistence type="predicted"/>
<comment type="caution">
    <text evidence="1">The sequence shown here is derived from an EMBL/GenBank/DDBJ whole genome shotgun (WGS) entry which is preliminary data.</text>
</comment>
<evidence type="ECO:0000313" key="1">
    <source>
        <dbReference type="EMBL" id="KAE8704450.1"/>
    </source>
</evidence>